<keyword evidence="4" id="KW-0256">Endoplasmic reticulum</keyword>
<proteinExistence type="inferred from homology"/>
<dbReference type="KEGG" id="maua:101827239"/>
<comment type="function">
    <text evidence="7">Specifically binds unfolded proteins and may recruit protein disulfide isomerase PDIA3 to unfolded substrates. Binds protein substrates via a hydrophobic pocket in the C-terminal domain. May play a role in the unfolded stress response.</text>
</comment>
<name>A0A1U7QR70_MESAU</name>
<evidence type="ECO:0000256" key="9">
    <source>
        <dbReference type="ARBA" id="ARBA00067493"/>
    </source>
</evidence>
<evidence type="ECO:0000256" key="7">
    <source>
        <dbReference type="ARBA" id="ARBA00056851"/>
    </source>
</evidence>
<dbReference type="CDD" id="cd02981">
    <property type="entry name" value="PDI_b_family"/>
    <property type="match status" value="1"/>
</dbReference>
<evidence type="ECO:0000256" key="6">
    <source>
        <dbReference type="ARBA" id="ARBA00023230"/>
    </source>
</evidence>
<evidence type="ECO:0000256" key="10">
    <source>
        <dbReference type="ARBA" id="ARBA00080133"/>
    </source>
</evidence>
<keyword evidence="3 11" id="KW-0732">Signal</keyword>
<evidence type="ECO:0000256" key="4">
    <source>
        <dbReference type="ARBA" id="ARBA00022824"/>
    </source>
</evidence>
<dbReference type="PANTHER" id="PTHR18929:SF193">
    <property type="entry name" value="ENDOPLASMIC RETICULUM RESIDENT PROTEIN 27"/>
    <property type="match status" value="1"/>
</dbReference>
<dbReference type="GeneID" id="101827239"/>
<dbReference type="Gene3D" id="3.40.30.10">
    <property type="entry name" value="Glutaredoxin"/>
    <property type="match status" value="2"/>
</dbReference>
<feature type="chain" id="PRO_5010551284" description="Endoplasmic reticulum resident protein 27" evidence="11">
    <location>
        <begin position="26"/>
        <end position="274"/>
    </location>
</feature>
<dbReference type="CDD" id="cd02982">
    <property type="entry name" value="PDI_b'_family"/>
    <property type="match status" value="1"/>
</dbReference>
<evidence type="ECO:0000256" key="5">
    <source>
        <dbReference type="ARBA" id="ARBA00023180"/>
    </source>
</evidence>
<dbReference type="FunFam" id="3.40.30.10:FF:000232">
    <property type="entry name" value="Endoplasmic reticulum resident protein 27"/>
    <property type="match status" value="1"/>
</dbReference>
<organism evidence="12 13">
    <name type="scientific">Mesocricetus auratus</name>
    <name type="common">Golden hamster</name>
    <dbReference type="NCBI Taxonomy" id="10036"/>
    <lineage>
        <taxon>Eukaryota</taxon>
        <taxon>Metazoa</taxon>
        <taxon>Chordata</taxon>
        <taxon>Craniata</taxon>
        <taxon>Vertebrata</taxon>
        <taxon>Euteleostomi</taxon>
        <taxon>Mammalia</taxon>
        <taxon>Eutheria</taxon>
        <taxon>Euarchontoglires</taxon>
        <taxon>Glires</taxon>
        <taxon>Rodentia</taxon>
        <taxon>Myomorpha</taxon>
        <taxon>Muroidea</taxon>
        <taxon>Cricetidae</taxon>
        <taxon>Cricetinae</taxon>
        <taxon>Mesocricetus</taxon>
    </lineage>
</organism>
<evidence type="ECO:0000256" key="8">
    <source>
        <dbReference type="ARBA" id="ARBA00063308"/>
    </source>
</evidence>
<dbReference type="GO" id="GO:0005788">
    <property type="term" value="C:endoplasmic reticulum lumen"/>
    <property type="evidence" value="ECO:0007669"/>
    <property type="project" value="UniProtKB-SubCell"/>
</dbReference>
<dbReference type="RefSeq" id="XP_005072953.1">
    <property type="nucleotide sequence ID" value="XM_005072896.4"/>
</dbReference>
<evidence type="ECO:0000256" key="1">
    <source>
        <dbReference type="ARBA" id="ARBA00004319"/>
    </source>
</evidence>
<evidence type="ECO:0000313" key="13">
    <source>
        <dbReference type="RefSeq" id="XP_005072953.1"/>
    </source>
</evidence>
<protein>
    <recommendedName>
        <fullName evidence="9">Endoplasmic reticulum resident protein 27</fullName>
    </recommendedName>
    <alternativeName>
        <fullName evidence="10">Inactive protein disulfide-isomerase 27</fullName>
    </alternativeName>
</protein>
<evidence type="ECO:0000256" key="11">
    <source>
        <dbReference type="SAM" id="SignalP"/>
    </source>
</evidence>
<evidence type="ECO:0000313" key="12">
    <source>
        <dbReference type="Proteomes" id="UP000886700"/>
    </source>
</evidence>
<gene>
    <name evidence="13" type="primary">Erp27</name>
</gene>
<feature type="signal peptide" evidence="11">
    <location>
        <begin position="1"/>
        <end position="25"/>
    </location>
</feature>
<dbReference type="Proteomes" id="UP000886700">
    <property type="component" value="Unplaced"/>
</dbReference>
<dbReference type="AlphaFoldDB" id="A0A1U7QR70"/>
<dbReference type="FunFam" id="3.40.30.10:FF:000212">
    <property type="entry name" value="Endoplasmic reticulum resident protein 27"/>
    <property type="match status" value="1"/>
</dbReference>
<sequence length="274" mass="31018">MGVSWFRCLVLSFILMCGLLPEVPADAEEASDGLSTTQEAIWLTDIPATEELTKTAEVAIIGFFQDLEIPIVSTFRSMAQQFRDIAFAISNSSEVLTHYNITGNSICLFRQVDKEQLHLDDKDIESLDASKLSRFIQMHSLRWVTEYSPLIATGLFNTRVQTHLLLMMNKASPEYEESMQRYREAAKLFQGQILFVLVDSGRGENRKVISYFQLKESQLPALAIYESVDDKWDTLPITEVTVEKVQGFCDGFLKGTLLRDHNGEEDTDAGKEEL</sequence>
<accession>A0A1U7QR70</accession>
<comment type="subcellular location">
    <subcellularLocation>
        <location evidence="1">Endoplasmic reticulum lumen</location>
    </subcellularLocation>
</comment>
<dbReference type="SUPFAM" id="SSF52833">
    <property type="entry name" value="Thioredoxin-like"/>
    <property type="match status" value="2"/>
</dbReference>
<keyword evidence="6" id="KW-0834">Unfolded protein response</keyword>
<keyword evidence="12" id="KW-1185">Reference proteome</keyword>
<dbReference type="CTD" id="121506"/>
<dbReference type="OrthoDB" id="8667660at2759"/>
<dbReference type="InterPro" id="IPR036249">
    <property type="entry name" value="Thioredoxin-like_sf"/>
</dbReference>
<keyword evidence="5" id="KW-0325">Glycoprotein</keyword>
<evidence type="ECO:0000256" key="2">
    <source>
        <dbReference type="ARBA" id="ARBA00006347"/>
    </source>
</evidence>
<dbReference type="GO" id="GO:0034976">
    <property type="term" value="P:response to endoplasmic reticulum stress"/>
    <property type="evidence" value="ECO:0007669"/>
    <property type="project" value="TreeGrafter"/>
</dbReference>
<dbReference type="GO" id="GO:0006986">
    <property type="term" value="P:response to unfolded protein"/>
    <property type="evidence" value="ECO:0007669"/>
    <property type="project" value="UniProtKB-KW"/>
</dbReference>
<comment type="subunit">
    <text evidence="8">Interacts with PDIA3.</text>
</comment>
<reference evidence="13" key="1">
    <citation type="submission" date="2025-08" db="UniProtKB">
        <authorList>
            <consortium name="RefSeq"/>
        </authorList>
    </citation>
    <scope>IDENTIFICATION</scope>
    <source>
        <tissue evidence="13">Liver</tissue>
    </source>
</reference>
<dbReference type="STRING" id="10036.ENSMAUP00000007125"/>
<evidence type="ECO:0000256" key="3">
    <source>
        <dbReference type="ARBA" id="ARBA00022729"/>
    </source>
</evidence>
<dbReference type="GO" id="GO:0006457">
    <property type="term" value="P:protein folding"/>
    <property type="evidence" value="ECO:0007669"/>
    <property type="project" value="TreeGrafter"/>
</dbReference>
<dbReference type="Pfam" id="PF13848">
    <property type="entry name" value="Thioredoxin_6"/>
    <property type="match status" value="1"/>
</dbReference>
<dbReference type="PANTHER" id="PTHR18929">
    <property type="entry name" value="PROTEIN DISULFIDE ISOMERASE"/>
    <property type="match status" value="1"/>
</dbReference>
<dbReference type="eggNOG" id="KOG0191">
    <property type="taxonomic scope" value="Eukaryota"/>
</dbReference>
<comment type="similarity">
    <text evidence="2">Belongs to the protein disulfide isomerase family.</text>
</comment>